<keyword evidence="9" id="KW-1185">Reference proteome</keyword>
<organism evidence="8 9">
    <name type="scientific">Hypsibius exemplaris</name>
    <name type="common">Freshwater tardigrade</name>
    <dbReference type="NCBI Taxonomy" id="2072580"/>
    <lineage>
        <taxon>Eukaryota</taxon>
        <taxon>Metazoa</taxon>
        <taxon>Ecdysozoa</taxon>
        <taxon>Tardigrada</taxon>
        <taxon>Eutardigrada</taxon>
        <taxon>Parachela</taxon>
        <taxon>Hypsibioidea</taxon>
        <taxon>Hypsibiidae</taxon>
        <taxon>Hypsibius</taxon>
    </lineage>
</organism>
<dbReference type="PANTHER" id="PTHR46641">
    <property type="entry name" value="FMRFAMIDE RECEPTOR-RELATED"/>
    <property type="match status" value="1"/>
</dbReference>
<dbReference type="InterPro" id="IPR000276">
    <property type="entry name" value="GPCR_Rhodpsn"/>
</dbReference>
<proteinExistence type="predicted"/>
<dbReference type="PANTHER" id="PTHR46641:SF2">
    <property type="entry name" value="FMRFAMIDE RECEPTOR"/>
    <property type="match status" value="1"/>
</dbReference>
<feature type="transmembrane region" description="Helical" evidence="6">
    <location>
        <begin position="357"/>
        <end position="376"/>
    </location>
</feature>
<dbReference type="AlphaFoldDB" id="A0A1W0X259"/>
<comment type="caution">
    <text evidence="8">The sequence shown here is derived from an EMBL/GenBank/DDBJ whole genome shotgun (WGS) entry which is preliminary data.</text>
</comment>
<evidence type="ECO:0000259" key="7">
    <source>
        <dbReference type="PROSITE" id="PS50262"/>
    </source>
</evidence>
<keyword evidence="2 6" id="KW-0812">Transmembrane</keyword>
<dbReference type="InterPro" id="IPR052954">
    <property type="entry name" value="GPCR-Ligand_Int"/>
</dbReference>
<dbReference type="PROSITE" id="PS50262">
    <property type="entry name" value="G_PROTEIN_RECEP_F1_2"/>
    <property type="match status" value="1"/>
</dbReference>
<protein>
    <recommendedName>
        <fullName evidence="7">G-protein coupled receptors family 1 profile domain-containing protein</fullName>
    </recommendedName>
</protein>
<evidence type="ECO:0000256" key="6">
    <source>
        <dbReference type="SAM" id="Phobius"/>
    </source>
</evidence>
<gene>
    <name evidence="8" type="ORF">BV898_04458</name>
</gene>
<feature type="transmembrane region" description="Helical" evidence="6">
    <location>
        <begin position="72"/>
        <end position="89"/>
    </location>
</feature>
<dbReference type="Gene3D" id="1.20.1070.10">
    <property type="entry name" value="Rhodopsin 7-helix transmembrane proteins"/>
    <property type="match status" value="2"/>
</dbReference>
<evidence type="ECO:0000256" key="4">
    <source>
        <dbReference type="ARBA" id="ARBA00023136"/>
    </source>
</evidence>
<feature type="transmembrane region" description="Helical" evidence="6">
    <location>
        <begin position="251"/>
        <end position="280"/>
    </location>
</feature>
<evidence type="ECO:0000256" key="2">
    <source>
        <dbReference type="ARBA" id="ARBA00022692"/>
    </source>
</evidence>
<reference evidence="9" key="1">
    <citation type="submission" date="2017-01" db="EMBL/GenBank/DDBJ databases">
        <title>Comparative genomics of anhydrobiosis in the tardigrade Hypsibius dujardini.</title>
        <authorList>
            <person name="Yoshida Y."/>
            <person name="Koutsovoulos G."/>
            <person name="Laetsch D."/>
            <person name="Stevens L."/>
            <person name="Kumar S."/>
            <person name="Horikawa D."/>
            <person name="Ishino K."/>
            <person name="Komine S."/>
            <person name="Tomita M."/>
            <person name="Blaxter M."/>
            <person name="Arakawa K."/>
        </authorList>
    </citation>
    <scope>NUCLEOTIDE SEQUENCE [LARGE SCALE GENOMIC DNA]</scope>
    <source>
        <strain evidence="9">Z151</strain>
    </source>
</reference>
<dbReference type="Proteomes" id="UP000192578">
    <property type="component" value="Unassembled WGS sequence"/>
</dbReference>
<keyword evidence="3 6" id="KW-1133">Transmembrane helix</keyword>
<feature type="transmembrane region" description="Helical" evidence="6">
    <location>
        <begin position="202"/>
        <end position="226"/>
    </location>
</feature>
<evidence type="ECO:0000256" key="3">
    <source>
        <dbReference type="ARBA" id="ARBA00022989"/>
    </source>
</evidence>
<sequence length="441" mass="50153">MSQRVFNDSCNREQVVSSDVIDKSDEVFWIEKAGLPILIIVGTLGNFLNIFIMAGEKRKVQSVHLVSKSTKVFLLAMAMSDIILLWFQVPTYVQVYVQGLTFFDNSTKALGFKQFQGFQQWGSQAFIQWSDWILIAFSIDRLKAFHHIARSFRMSTTVPPPPESIAKPKELNRLGARESVVLKITASSSDGATRAGFSRSTAIALVVILLVGALIFSMENGVYYFYRIYNDPGERKPFYTWRPDWLTDWNFYQMICEVAMTVAKFVVLLVVNIHLIVIVISQRRGGAGSPDMTAAQRNRRQKSSKEKTGTNLLIGCLLVYFFTHFPYVVFQCLRLAAAPPYCVVFMPFDSFMMARPIITMVLYSNYSVNFLLYFALSRKFRDEFRLLRQRWKQALKRLSMTLSGCCCRSRRGSSPVHRTRLSTLVSTSSSGTTVTVADISL</sequence>
<feature type="transmembrane region" description="Helical" evidence="6">
    <location>
        <begin position="312"/>
        <end position="337"/>
    </location>
</feature>
<feature type="transmembrane region" description="Helical" evidence="6">
    <location>
        <begin position="33"/>
        <end position="52"/>
    </location>
</feature>
<dbReference type="SUPFAM" id="SSF81321">
    <property type="entry name" value="Family A G protein-coupled receptor-like"/>
    <property type="match status" value="2"/>
</dbReference>
<dbReference type="OrthoDB" id="10495166at2759"/>
<dbReference type="InterPro" id="IPR017452">
    <property type="entry name" value="GPCR_Rhodpsn_7TM"/>
</dbReference>
<dbReference type="GO" id="GO:0004930">
    <property type="term" value="F:G protein-coupled receptor activity"/>
    <property type="evidence" value="ECO:0007669"/>
    <property type="project" value="InterPro"/>
</dbReference>
<evidence type="ECO:0000313" key="9">
    <source>
        <dbReference type="Proteomes" id="UP000192578"/>
    </source>
</evidence>
<feature type="region of interest" description="Disordered" evidence="5">
    <location>
        <begin position="285"/>
        <end position="304"/>
    </location>
</feature>
<feature type="domain" description="G-protein coupled receptors family 1 profile" evidence="7">
    <location>
        <begin position="45"/>
        <end position="373"/>
    </location>
</feature>
<dbReference type="GO" id="GO:0016020">
    <property type="term" value="C:membrane"/>
    <property type="evidence" value="ECO:0007669"/>
    <property type="project" value="UniProtKB-SubCell"/>
</dbReference>
<evidence type="ECO:0000313" key="8">
    <source>
        <dbReference type="EMBL" id="OQV21556.1"/>
    </source>
</evidence>
<dbReference type="EMBL" id="MTYJ01000022">
    <property type="protein sequence ID" value="OQV21556.1"/>
    <property type="molecule type" value="Genomic_DNA"/>
</dbReference>
<comment type="subcellular location">
    <subcellularLocation>
        <location evidence="1">Membrane</location>
    </subcellularLocation>
</comment>
<dbReference type="PRINTS" id="PR00237">
    <property type="entry name" value="GPCRRHODOPSN"/>
</dbReference>
<accession>A0A1W0X259</accession>
<evidence type="ECO:0000256" key="1">
    <source>
        <dbReference type="ARBA" id="ARBA00004370"/>
    </source>
</evidence>
<evidence type="ECO:0000256" key="5">
    <source>
        <dbReference type="SAM" id="MobiDB-lite"/>
    </source>
</evidence>
<name>A0A1W0X259_HYPEX</name>
<keyword evidence="4 6" id="KW-0472">Membrane</keyword>